<keyword evidence="2" id="KW-1185">Reference proteome</keyword>
<reference evidence="1" key="1">
    <citation type="submission" date="2024-09" db="EMBL/GenBank/DDBJ databases">
        <title>Draft Genome Sequences of Neofusicoccum parvum.</title>
        <authorList>
            <person name="Ashida A."/>
            <person name="Camagna M."/>
            <person name="Tanaka A."/>
            <person name="Takemoto D."/>
        </authorList>
    </citation>
    <scope>NUCLEOTIDE SEQUENCE</scope>
    <source>
        <strain evidence="1">PPO83</strain>
    </source>
</reference>
<evidence type="ECO:0000313" key="2">
    <source>
        <dbReference type="Proteomes" id="UP001165186"/>
    </source>
</evidence>
<gene>
    <name evidence="1" type="primary">g3400</name>
    <name evidence="1" type="ORF">NpPPO83_00003400</name>
</gene>
<sequence>MSVDYENDLLLIACASGKQASRLLPLLYGKWKRLRLVVHSPASEARLKQQYPAADVTRANLENVDETRRIMAGVTTVFHVGPSYHPHETEIGYFMVDAAVEQGTSHFVYSSVLNTQLRKMMNHDCKRYVEEYLMESGLNFSILQPSHFMDMFPLALLLSQSEPVYQANWKTTVPFSFVALQDLAEAAAKVIEERGKHFMAQYPLCSTLPMPYAEVVRVVGQEIGKDIRIETRPVVEAADALLKMLFGSADKAHPRTRDAAHRMVLFYNYHGLQGNPNVLEWLIGRKPTSHRDWVRAQVQNAEEAKTG</sequence>
<dbReference type="EMBL" id="BSXG01000034">
    <property type="protein sequence ID" value="GME27078.1"/>
    <property type="molecule type" value="Genomic_DNA"/>
</dbReference>
<comment type="caution">
    <text evidence="1">The sequence shown here is derived from an EMBL/GenBank/DDBJ whole genome shotgun (WGS) entry which is preliminary data.</text>
</comment>
<dbReference type="Proteomes" id="UP001165186">
    <property type="component" value="Unassembled WGS sequence"/>
</dbReference>
<protein>
    <submittedName>
        <fullName evidence="1">Nucleoside-diphosphate-sugar epimerase</fullName>
    </submittedName>
</protein>
<organism evidence="1 2">
    <name type="scientific">Neofusicoccum parvum</name>
    <dbReference type="NCBI Taxonomy" id="310453"/>
    <lineage>
        <taxon>Eukaryota</taxon>
        <taxon>Fungi</taxon>
        <taxon>Dikarya</taxon>
        <taxon>Ascomycota</taxon>
        <taxon>Pezizomycotina</taxon>
        <taxon>Dothideomycetes</taxon>
        <taxon>Dothideomycetes incertae sedis</taxon>
        <taxon>Botryosphaeriales</taxon>
        <taxon>Botryosphaeriaceae</taxon>
        <taxon>Neofusicoccum</taxon>
    </lineage>
</organism>
<name>A0ACB5S2P9_9PEZI</name>
<evidence type="ECO:0000313" key="1">
    <source>
        <dbReference type="EMBL" id="GME27078.1"/>
    </source>
</evidence>
<accession>A0ACB5S2P9</accession>
<proteinExistence type="predicted"/>